<sequence length="80" mass="8759">MISNLKTSLHKATLFGGVKHSPVKNKCGQFTINSFYTEIYLSNSNLHNIISLNGSFKANPKLPTKVSVEGLLDCLLPLVI</sequence>
<name>A0A0E9WTE6_ANGAN</name>
<evidence type="ECO:0000313" key="1">
    <source>
        <dbReference type="EMBL" id="JAH93714.1"/>
    </source>
</evidence>
<protein>
    <submittedName>
        <fullName evidence="1">Uncharacterized protein</fullName>
    </submittedName>
</protein>
<reference evidence="1" key="2">
    <citation type="journal article" date="2015" name="Fish Shellfish Immunol.">
        <title>Early steps in the European eel (Anguilla anguilla)-Vibrio vulnificus interaction in the gills: Role of the RtxA13 toxin.</title>
        <authorList>
            <person name="Callol A."/>
            <person name="Pajuelo D."/>
            <person name="Ebbesson L."/>
            <person name="Teles M."/>
            <person name="MacKenzie S."/>
            <person name="Amaro C."/>
        </authorList>
    </citation>
    <scope>NUCLEOTIDE SEQUENCE</scope>
</reference>
<accession>A0A0E9WTE6</accession>
<dbReference type="AlphaFoldDB" id="A0A0E9WTE6"/>
<dbReference type="EMBL" id="GBXM01014863">
    <property type="protein sequence ID" value="JAH93714.1"/>
    <property type="molecule type" value="Transcribed_RNA"/>
</dbReference>
<organism evidence="1">
    <name type="scientific">Anguilla anguilla</name>
    <name type="common">European freshwater eel</name>
    <name type="synonym">Muraena anguilla</name>
    <dbReference type="NCBI Taxonomy" id="7936"/>
    <lineage>
        <taxon>Eukaryota</taxon>
        <taxon>Metazoa</taxon>
        <taxon>Chordata</taxon>
        <taxon>Craniata</taxon>
        <taxon>Vertebrata</taxon>
        <taxon>Euteleostomi</taxon>
        <taxon>Actinopterygii</taxon>
        <taxon>Neopterygii</taxon>
        <taxon>Teleostei</taxon>
        <taxon>Anguilliformes</taxon>
        <taxon>Anguillidae</taxon>
        <taxon>Anguilla</taxon>
    </lineage>
</organism>
<reference evidence="1" key="1">
    <citation type="submission" date="2014-11" db="EMBL/GenBank/DDBJ databases">
        <authorList>
            <person name="Amaro Gonzalez C."/>
        </authorList>
    </citation>
    <scope>NUCLEOTIDE SEQUENCE</scope>
</reference>
<proteinExistence type="predicted"/>